<dbReference type="Proteomes" id="UP000464495">
    <property type="component" value="Chromosome"/>
</dbReference>
<dbReference type="GO" id="GO:0016020">
    <property type="term" value="C:membrane"/>
    <property type="evidence" value="ECO:0007669"/>
    <property type="project" value="GOC"/>
</dbReference>
<dbReference type="InterPro" id="IPR004843">
    <property type="entry name" value="Calcineurin-like_PHP"/>
</dbReference>
<dbReference type="GO" id="GO:0008758">
    <property type="term" value="F:UDP-2,3-diacylglucosamine hydrolase activity"/>
    <property type="evidence" value="ECO:0007669"/>
    <property type="project" value="TreeGrafter"/>
</dbReference>
<dbReference type="EMBL" id="CP046620">
    <property type="protein sequence ID" value="QHQ35717.1"/>
    <property type="molecule type" value="Genomic_DNA"/>
</dbReference>
<protein>
    <submittedName>
        <fullName evidence="4">Metallophosphoesterase</fullName>
    </submittedName>
</protein>
<dbReference type="InterPro" id="IPR029052">
    <property type="entry name" value="Metallo-depent_PP-like"/>
</dbReference>
<dbReference type="SUPFAM" id="SSF56300">
    <property type="entry name" value="Metallo-dependent phosphatases"/>
    <property type="match status" value="1"/>
</dbReference>
<organism evidence="4 5">
    <name type="scientific">Algicella marina</name>
    <dbReference type="NCBI Taxonomy" id="2683284"/>
    <lineage>
        <taxon>Bacteria</taxon>
        <taxon>Pseudomonadati</taxon>
        <taxon>Pseudomonadota</taxon>
        <taxon>Alphaproteobacteria</taxon>
        <taxon>Rhodobacterales</taxon>
        <taxon>Paracoccaceae</taxon>
        <taxon>Algicella</taxon>
    </lineage>
</organism>
<evidence type="ECO:0000256" key="2">
    <source>
        <dbReference type="ARBA" id="ARBA00022801"/>
    </source>
</evidence>
<dbReference type="GO" id="GO:0009245">
    <property type="term" value="P:lipid A biosynthetic process"/>
    <property type="evidence" value="ECO:0007669"/>
    <property type="project" value="TreeGrafter"/>
</dbReference>
<dbReference type="InterPro" id="IPR051158">
    <property type="entry name" value="Metallophosphoesterase_sf"/>
</dbReference>
<dbReference type="KEGG" id="amaq:GO499_11275"/>
<proteinExistence type="predicted"/>
<reference evidence="4 5" key="1">
    <citation type="submission" date="2019-12" db="EMBL/GenBank/DDBJ databases">
        <title>Complete genome sequence of Algicella marina strain 9Alg 56(T) isolated from the red alga Tichocarpus crinitus.</title>
        <authorList>
            <person name="Kim S.-G."/>
            <person name="Nedashkovskaya O.I."/>
        </authorList>
    </citation>
    <scope>NUCLEOTIDE SEQUENCE [LARGE SCALE GENOMIC DNA]</scope>
    <source>
        <strain evidence="4 5">9Alg 56</strain>
    </source>
</reference>
<name>A0A6P1T149_9RHOB</name>
<dbReference type="PANTHER" id="PTHR31302:SF31">
    <property type="entry name" value="PHOSPHODIESTERASE YAEI"/>
    <property type="match status" value="1"/>
</dbReference>
<keyword evidence="1" id="KW-0479">Metal-binding</keyword>
<evidence type="ECO:0000259" key="3">
    <source>
        <dbReference type="Pfam" id="PF00149"/>
    </source>
</evidence>
<feature type="domain" description="Calcineurin-like phosphoesterase" evidence="3">
    <location>
        <begin position="21"/>
        <end position="205"/>
    </location>
</feature>
<evidence type="ECO:0000256" key="1">
    <source>
        <dbReference type="ARBA" id="ARBA00022723"/>
    </source>
</evidence>
<keyword evidence="2" id="KW-0378">Hydrolase</keyword>
<accession>A0A6P1T149</accession>
<dbReference type="RefSeq" id="WP_161862277.1">
    <property type="nucleotide sequence ID" value="NZ_CP046620.1"/>
</dbReference>
<keyword evidence="5" id="KW-1185">Reference proteome</keyword>
<dbReference type="AlphaFoldDB" id="A0A6P1T149"/>
<gene>
    <name evidence="4" type="ORF">GO499_11275</name>
</gene>
<sequence length="264" mass="28773">MSARVVTHSVSPQVWPEGLALRIVMIADLHACWPWMSLARVERIVAQAQALEGDMITLMGDYPGHIRAGRRIPPRSVAQALAGLSAPLGVWAVFGNHDWRADGAAQEQGKGETFWHRTFEEEGIAALNNSWRILEKDGAIFGLAGIDSQRAYRAVKTIARDGAHDLDAALTGIGEVPTVLLAHEPDIFAEMREPVVLQLSGHTHGGQIRPFGKPYVVPSKFGTRYAYGHIRENGRHLVVSGGLGCTTLPLRWGMPPEITVVEVS</sequence>
<evidence type="ECO:0000313" key="4">
    <source>
        <dbReference type="EMBL" id="QHQ35717.1"/>
    </source>
</evidence>
<dbReference type="Gene3D" id="3.60.21.10">
    <property type="match status" value="1"/>
</dbReference>
<dbReference type="Pfam" id="PF00149">
    <property type="entry name" value="Metallophos"/>
    <property type="match status" value="1"/>
</dbReference>
<evidence type="ECO:0000313" key="5">
    <source>
        <dbReference type="Proteomes" id="UP000464495"/>
    </source>
</evidence>
<dbReference type="GO" id="GO:0046872">
    <property type="term" value="F:metal ion binding"/>
    <property type="evidence" value="ECO:0007669"/>
    <property type="project" value="UniProtKB-KW"/>
</dbReference>
<dbReference type="PANTHER" id="PTHR31302">
    <property type="entry name" value="TRANSMEMBRANE PROTEIN WITH METALLOPHOSPHOESTERASE DOMAIN-RELATED"/>
    <property type="match status" value="1"/>
</dbReference>